<evidence type="ECO:0000256" key="14">
    <source>
        <dbReference type="ARBA" id="ARBA00022840"/>
    </source>
</evidence>
<dbReference type="Gene3D" id="3.40.50.300">
    <property type="entry name" value="P-loop containing nucleotide triphosphate hydrolases"/>
    <property type="match status" value="1"/>
</dbReference>
<dbReference type="GO" id="GO:0009236">
    <property type="term" value="P:cobalamin biosynthetic process"/>
    <property type="evidence" value="ECO:0007669"/>
    <property type="project" value="UniProtKB-KW"/>
</dbReference>
<comment type="caution">
    <text evidence="20">The sequence shown here is derived from an EMBL/GenBank/DDBJ whole genome shotgun (WGS) entry which is preliminary data.</text>
</comment>
<keyword evidence="14" id="KW-0067">ATP-binding</keyword>
<comment type="pathway">
    <text evidence="6">Cofactor biosynthesis; adenosylcobalamin biosynthesis; adenosylcobalamin from cob(II)yrinate a,c-diamide: step 5/7.</text>
</comment>
<evidence type="ECO:0000256" key="18">
    <source>
        <dbReference type="PIRSR" id="PIRSR006135-1"/>
    </source>
</evidence>
<evidence type="ECO:0000256" key="1">
    <source>
        <dbReference type="ARBA" id="ARBA00000312"/>
    </source>
</evidence>
<comment type="catalytic activity">
    <reaction evidence="2">
        <text>adenosylcob(III)inamide phosphate + GTP + H(+) = adenosylcob(III)inamide-GDP + diphosphate</text>
        <dbReference type="Rhea" id="RHEA:22712"/>
        <dbReference type="ChEBI" id="CHEBI:15378"/>
        <dbReference type="ChEBI" id="CHEBI:33019"/>
        <dbReference type="ChEBI" id="CHEBI:37565"/>
        <dbReference type="ChEBI" id="CHEBI:58502"/>
        <dbReference type="ChEBI" id="CHEBI:60487"/>
        <dbReference type="EC" id="2.7.7.62"/>
    </reaction>
</comment>
<evidence type="ECO:0000256" key="13">
    <source>
        <dbReference type="ARBA" id="ARBA00022777"/>
    </source>
</evidence>
<feature type="binding site" evidence="19">
    <location>
        <position position="63"/>
    </location>
    <ligand>
        <name>GTP</name>
        <dbReference type="ChEBI" id="CHEBI:37565"/>
    </ligand>
</feature>
<name>A0A917HIR4_9BACL</name>
<reference evidence="20 21" key="1">
    <citation type="journal article" date="2014" name="Int. J. Syst. Evol. Microbiol.">
        <title>Complete genome sequence of Corynebacterium casei LMG S-19264T (=DSM 44701T), isolated from a smear-ripened cheese.</title>
        <authorList>
            <consortium name="US DOE Joint Genome Institute (JGI-PGF)"/>
            <person name="Walter F."/>
            <person name="Albersmeier A."/>
            <person name="Kalinowski J."/>
            <person name="Ruckert C."/>
        </authorList>
    </citation>
    <scope>NUCLEOTIDE SEQUENCE [LARGE SCALE GENOMIC DNA]</scope>
    <source>
        <strain evidence="20 21">CGMCC 1.15286</strain>
    </source>
</reference>
<dbReference type="SUPFAM" id="SSF52540">
    <property type="entry name" value="P-loop containing nucleoside triphosphate hydrolases"/>
    <property type="match status" value="1"/>
</dbReference>
<dbReference type="RefSeq" id="WP_188891102.1">
    <property type="nucleotide sequence ID" value="NZ_BMHY01000009.1"/>
</dbReference>
<evidence type="ECO:0000256" key="3">
    <source>
        <dbReference type="ARBA" id="ARBA00001522"/>
    </source>
</evidence>
<comment type="pathway">
    <text evidence="5">Cofactor biosynthesis; adenosylcobalamin biosynthesis; adenosylcobalamin from cob(II)yrinate a,c-diamide: step 6/7.</text>
</comment>
<organism evidence="20 21">
    <name type="scientific">Paenibacillus radicis</name>
    <name type="common">ex Gao et al. 2016</name>
    <dbReference type="NCBI Taxonomy" id="1737354"/>
    <lineage>
        <taxon>Bacteria</taxon>
        <taxon>Bacillati</taxon>
        <taxon>Bacillota</taxon>
        <taxon>Bacilli</taxon>
        <taxon>Bacillales</taxon>
        <taxon>Paenibacillaceae</taxon>
        <taxon>Paenibacillus</taxon>
    </lineage>
</organism>
<keyword evidence="13 20" id="KW-0418">Kinase</keyword>
<gene>
    <name evidence="20" type="primary">cobP</name>
    <name evidence="20" type="ORF">GCM10010918_41330</name>
</gene>
<dbReference type="InterPro" id="IPR003203">
    <property type="entry name" value="CobU/CobP"/>
</dbReference>
<dbReference type="GO" id="GO:0005524">
    <property type="term" value="F:ATP binding"/>
    <property type="evidence" value="ECO:0007669"/>
    <property type="project" value="UniProtKB-KW"/>
</dbReference>
<keyword evidence="15 19" id="KW-0342">GTP-binding</keyword>
<comment type="similarity">
    <text evidence="7">Belongs to the CobU/CobP family.</text>
</comment>
<dbReference type="GO" id="GO:0043752">
    <property type="term" value="F:adenosylcobinamide kinase activity"/>
    <property type="evidence" value="ECO:0007669"/>
    <property type="project" value="UniProtKB-EC"/>
</dbReference>
<dbReference type="EC" id="2.7.7.62" evidence="9"/>
<evidence type="ECO:0000313" key="20">
    <source>
        <dbReference type="EMBL" id="GGG79963.1"/>
    </source>
</evidence>
<comment type="function">
    <text evidence="4">Catalyzes ATP-dependent phosphorylation of adenosylcobinamide and addition of GMP to adenosylcobinamide phosphate.</text>
</comment>
<evidence type="ECO:0000256" key="7">
    <source>
        <dbReference type="ARBA" id="ARBA00007490"/>
    </source>
</evidence>
<dbReference type="EC" id="2.7.1.156" evidence="8"/>
<sequence length="204" mass="22942">MAILVTGGARSGKSSFAEQLAARLGRRGIYIATSRVWDEEMAERIERHKRDRNSTGFEWQTIEEPLELAQTLQQLTRAAESASLSLDEAERPVVLVDCLTLWISNWLLLAEEKQTELPDLKMGEWLEPQTQLLLDAIAAFPYPLVLVTNEVGDGVVPPYPLGRIFRDEAGRLNQRIAAISERVFLVTAGIPVDVKSLAFRWEQL</sequence>
<dbReference type="Pfam" id="PF02283">
    <property type="entry name" value="CobU"/>
    <property type="match status" value="1"/>
</dbReference>
<evidence type="ECO:0000256" key="6">
    <source>
        <dbReference type="ARBA" id="ARBA00005159"/>
    </source>
</evidence>
<dbReference type="InterPro" id="IPR027417">
    <property type="entry name" value="P-loop_NTPase"/>
</dbReference>
<evidence type="ECO:0000256" key="10">
    <source>
        <dbReference type="ARBA" id="ARBA00022573"/>
    </source>
</evidence>
<evidence type="ECO:0000256" key="11">
    <source>
        <dbReference type="ARBA" id="ARBA00022679"/>
    </source>
</evidence>
<feature type="active site" description="GMP-histidine intermediate" evidence="18">
    <location>
        <position position="48"/>
    </location>
</feature>
<proteinExistence type="inferred from homology"/>
<dbReference type="PANTHER" id="PTHR34848:SF1">
    <property type="entry name" value="BIFUNCTIONAL ADENOSYLCOBALAMIN BIOSYNTHESIS PROTEIN COBU"/>
    <property type="match status" value="1"/>
</dbReference>
<keyword evidence="21" id="KW-1185">Reference proteome</keyword>
<dbReference type="AlphaFoldDB" id="A0A917HIR4"/>
<comment type="catalytic activity">
    <reaction evidence="1">
        <text>adenosylcob(III)inamide + ATP = adenosylcob(III)inamide phosphate + ADP + H(+)</text>
        <dbReference type="Rhea" id="RHEA:15769"/>
        <dbReference type="ChEBI" id="CHEBI:2480"/>
        <dbReference type="ChEBI" id="CHEBI:15378"/>
        <dbReference type="ChEBI" id="CHEBI:30616"/>
        <dbReference type="ChEBI" id="CHEBI:58502"/>
        <dbReference type="ChEBI" id="CHEBI:456216"/>
        <dbReference type="EC" id="2.7.1.156"/>
    </reaction>
</comment>
<evidence type="ECO:0000256" key="4">
    <source>
        <dbReference type="ARBA" id="ARBA00003889"/>
    </source>
</evidence>
<keyword evidence="11" id="KW-0808">Transferase</keyword>
<feature type="binding site" evidence="19">
    <location>
        <begin position="7"/>
        <end position="14"/>
    </location>
    <ligand>
        <name>GTP</name>
        <dbReference type="ChEBI" id="CHEBI:37565"/>
    </ligand>
</feature>
<feature type="binding site" evidence="19">
    <location>
        <begin position="49"/>
        <end position="52"/>
    </location>
    <ligand>
        <name>GTP</name>
        <dbReference type="ChEBI" id="CHEBI:37565"/>
    </ligand>
</feature>
<dbReference type="GO" id="GO:0005525">
    <property type="term" value="F:GTP binding"/>
    <property type="evidence" value="ECO:0007669"/>
    <property type="project" value="UniProtKB-KW"/>
</dbReference>
<evidence type="ECO:0000256" key="15">
    <source>
        <dbReference type="ARBA" id="ARBA00023134"/>
    </source>
</evidence>
<feature type="binding site" evidence="19">
    <location>
        <begin position="32"/>
        <end position="34"/>
    </location>
    <ligand>
        <name>GTP</name>
        <dbReference type="ChEBI" id="CHEBI:37565"/>
    </ligand>
</feature>
<comment type="catalytic activity">
    <reaction evidence="3">
        <text>adenosylcob(III)inamide + GTP = adenosylcob(III)inamide phosphate + GDP + H(+)</text>
        <dbReference type="Rhea" id="RHEA:15765"/>
        <dbReference type="ChEBI" id="CHEBI:2480"/>
        <dbReference type="ChEBI" id="CHEBI:15378"/>
        <dbReference type="ChEBI" id="CHEBI:37565"/>
        <dbReference type="ChEBI" id="CHEBI:58189"/>
        <dbReference type="ChEBI" id="CHEBI:58502"/>
        <dbReference type="EC" id="2.7.1.156"/>
    </reaction>
</comment>
<evidence type="ECO:0000256" key="19">
    <source>
        <dbReference type="PIRSR" id="PIRSR006135-2"/>
    </source>
</evidence>
<evidence type="ECO:0000256" key="5">
    <source>
        <dbReference type="ARBA" id="ARBA00004692"/>
    </source>
</evidence>
<protein>
    <recommendedName>
        <fullName evidence="16">Adenosylcobinamide kinase</fullName>
        <ecNumber evidence="8">2.7.1.156</ecNumber>
        <ecNumber evidence="9">2.7.7.62</ecNumber>
    </recommendedName>
    <alternativeName>
        <fullName evidence="17">Adenosylcobinamide-phosphate guanylyltransferase</fullName>
    </alternativeName>
</protein>
<evidence type="ECO:0000313" key="21">
    <source>
        <dbReference type="Proteomes" id="UP000600247"/>
    </source>
</evidence>
<accession>A0A917HIR4</accession>
<keyword evidence="12 19" id="KW-0547">Nucleotide-binding</keyword>
<evidence type="ECO:0000256" key="12">
    <source>
        <dbReference type="ARBA" id="ARBA00022741"/>
    </source>
</evidence>
<evidence type="ECO:0000256" key="2">
    <source>
        <dbReference type="ARBA" id="ARBA00000711"/>
    </source>
</evidence>
<evidence type="ECO:0000256" key="17">
    <source>
        <dbReference type="ARBA" id="ARBA00030571"/>
    </source>
</evidence>
<dbReference type="GO" id="GO:0008820">
    <property type="term" value="F:cobinamide phosphate guanylyltransferase activity"/>
    <property type="evidence" value="ECO:0007669"/>
    <property type="project" value="UniProtKB-EC"/>
</dbReference>
<dbReference type="CDD" id="cd00544">
    <property type="entry name" value="CobU"/>
    <property type="match status" value="1"/>
</dbReference>
<keyword evidence="10" id="KW-0169">Cobalamin biosynthesis</keyword>
<evidence type="ECO:0000256" key="8">
    <source>
        <dbReference type="ARBA" id="ARBA00012016"/>
    </source>
</evidence>
<dbReference type="PIRSF" id="PIRSF006135">
    <property type="entry name" value="CobU"/>
    <property type="match status" value="1"/>
</dbReference>
<dbReference type="Proteomes" id="UP000600247">
    <property type="component" value="Unassembled WGS sequence"/>
</dbReference>
<dbReference type="EMBL" id="BMHY01000009">
    <property type="protein sequence ID" value="GGG79963.1"/>
    <property type="molecule type" value="Genomic_DNA"/>
</dbReference>
<feature type="binding site" evidence="19">
    <location>
        <position position="97"/>
    </location>
    <ligand>
        <name>GTP</name>
        <dbReference type="ChEBI" id="CHEBI:37565"/>
    </ligand>
</feature>
<dbReference type="NCBIfam" id="NF004469">
    <property type="entry name" value="PRK05800.1"/>
    <property type="match status" value="1"/>
</dbReference>
<evidence type="ECO:0000256" key="9">
    <source>
        <dbReference type="ARBA" id="ARBA00012523"/>
    </source>
</evidence>
<evidence type="ECO:0000256" key="16">
    <source>
        <dbReference type="ARBA" id="ARBA00029570"/>
    </source>
</evidence>
<dbReference type="PANTHER" id="PTHR34848">
    <property type="match status" value="1"/>
</dbReference>